<dbReference type="PRINTS" id="PR00862">
    <property type="entry name" value="PROLIGOPTASE"/>
</dbReference>
<dbReference type="InterPro" id="IPR002470">
    <property type="entry name" value="Peptidase_S9A"/>
</dbReference>
<dbReference type="InterPro" id="IPR029058">
    <property type="entry name" value="AB_hydrolase_fold"/>
</dbReference>
<dbReference type="SUPFAM" id="SSF53474">
    <property type="entry name" value="alpha/beta-Hydrolases"/>
    <property type="match status" value="1"/>
</dbReference>
<reference evidence="3" key="1">
    <citation type="submission" date="2022-04" db="EMBL/GenBank/DDBJ databases">
        <title>Consumption of N2O by Flavobacterium azooxidireducens sp. nov. isolated from Decomposing Leaf Litter of Phragmites australis (Cav.).</title>
        <authorList>
            <person name="Behrendt U."/>
            <person name="Spanner T."/>
            <person name="Augustin J."/>
            <person name="Horn M.A."/>
            <person name="Kolb S."/>
            <person name="Ulrich A."/>
        </authorList>
    </citation>
    <scope>NUCLEOTIDE SEQUENCE</scope>
    <source>
        <strain evidence="3">IGB 4-14</strain>
    </source>
</reference>
<dbReference type="EMBL" id="CP096205">
    <property type="protein sequence ID" value="UPQ77714.1"/>
    <property type="molecule type" value="Genomic_DNA"/>
</dbReference>
<evidence type="ECO:0000313" key="3">
    <source>
        <dbReference type="EMBL" id="UPQ77714.1"/>
    </source>
</evidence>
<keyword evidence="4" id="KW-1185">Reference proteome</keyword>
<gene>
    <name evidence="3" type="ORF">M0M57_08710</name>
</gene>
<dbReference type="InterPro" id="IPR001375">
    <property type="entry name" value="Peptidase_S9_cat"/>
</dbReference>
<dbReference type="SUPFAM" id="SSF50993">
    <property type="entry name" value="Peptidase/esterase 'gauge' domain"/>
    <property type="match status" value="1"/>
</dbReference>
<dbReference type="PROSITE" id="PS51257">
    <property type="entry name" value="PROKAR_LIPOPROTEIN"/>
    <property type="match status" value="1"/>
</dbReference>
<dbReference type="InterPro" id="IPR011042">
    <property type="entry name" value="6-blade_b-propeller_TolB-like"/>
</dbReference>
<proteinExistence type="predicted"/>
<name>A0ABY4KAX3_9FLAO</name>
<evidence type="ECO:0000256" key="1">
    <source>
        <dbReference type="ARBA" id="ARBA00022801"/>
    </source>
</evidence>
<sequence>MKSLLKLFSITTFLILFSCNDAEKEVKKYSVEDFYNSEMVWSFGFNADETKVLITSNKTGIFNAYELNLADTTTTALTNSKTNAVFGEDYVPGTTKVIFSSDDGGNENTHLYLIEKKGDKPKDLTPWANSLNSFLRWSLDKKHLYIRSSKRDSRYFDILKLDTINWSPSVVYENETAFSPSGMSYNERYVVLTNDITTDHNELYLLDQKTKKTKKISAEEKSKFSTIGFEKNDSIFYYLTNDKSEFKYVVKYNIHSEKSEILYKDNWDVESMWLSKNEKYRVITTNKDGKNNVMLFDHATGKQLKMPEIKNGNVTNVAVSHTETKLLLIANSSTSPNNLYVFDIEKNELKQLTSTLNKKINQDDLVEAEVIRYKSFDGLEIPALFYKPKQASKSNKVPAVVWVHGGPGDQSRIGYSTTIQYLVNQGYAILEVNNRGSSGYGKTFHRMDNKDHGNGDLKDCVWGKKWLASQDYIDQDAIGINGGSYGGFLVLSAMAFYPDEFQAGVNVFGVTDWMRTLKSIPPFLESFKSALYEEMGNPFTADSIRLKQISPMNNYHKITKPLLVLQGVNDVRVLKIESDEIVEGVKKNGVPVEYILFPDEGHGFMKTENQIKETVSTLAFYDKYLKKKS</sequence>
<dbReference type="RefSeq" id="WP_248432626.1">
    <property type="nucleotide sequence ID" value="NZ_CP096205.1"/>
</dbReference>
<dbReference type="PANTHER" id="PTHR42776:SF27">
    <property type="entry name" value="DIPEPTIDYL PEPTIDASE FAMILY MEMBER 6"/>
    <property type="match status" value="1"/>
</dbReference>
<dbReference type="Gene3D" id="3.40.50.1820">
    <property type="entry name" value="alpha/beta hydrolase"/>
    <property type="match status" value="1"/>
</dbReference>
<keyword evidence="1" id="KW-0378">Hydrolase</keyword>
<dbReference type="Pfam" id="PF00326">
    <property type="entry name" value="Peptidase_S9"/>
    <property type="match status" value="1"/>
</dbReference>
<dbReference type="Gene3D" id="2.120.10.30">
    <property type="entry name" value="TolB, C-terminal domain"/>
    <property type="match status" value="1"/>
</dbReference>
<feature type="domain" description="Peptidase S9 prolyl oligopeptidase catalytic" evidence="2">
    <location>
        <begin position="415"/>
        <end position="627"/>
    </location>
</feature>
<dbReference type="Gene3D" id="2.130.10.10">
    <property type="entry name" value="YVTN repeat-like/Quinoprotein amine dehydrogenase"/>
    <property type="match status" value="1"/>
</dbReference>
<dbReference type="PANTHER" id="PTHR42776">
    <property type="entry name" value="SERINE PEPTIDASE S9 FAMILY MEMBER"/>
    <property type="match status" value="1"/>
</dbReference>
<protein>
    <submittedName>
        <fullName evidence="3">S9 family peptidase</fullName>
    </submittedName>
</protein>
<dbReference type="InterPro" id="IPR015943">
    <property type="entry name" value="WD40/YVTN_repeat-like_dom_sf"/>
</dbReference>
<organism evidence="3 4">
    <name type="scientific">Flavobacterium azooxidireducens</name>
    <dbReference type="NCBI Taxonomy" id="1871076"/>
    <lineage>
        <taxon>Bacteria</taxon>
        <taxon>Pseudomonadati</taxon>
        <taxon>Bacteroidota</taxon>
        <taxon>Flavobacteriia</taxon>
        <taxon>Flavobacteriales</taxon>
        <taxon>Flavobacteriaceae</taxon>
        <taxon>Flavobacterium</taxon>
    </lineage>
</organism>
<dbReference type="Proteomes" id="UP000830583">
    <property type="component" value="Chromosome"/>
</dbReference>
<evidence type="ECO:0000259" key="2">
    <source>
        <dbReference type="Pfam" id="PF00326"/>
    </source>
</evidence>
<accession>A0ABY4KAX3</accession>
<evidence type="ECO:0000313" key="4">
    <source>
        <dbReference type="Proteomes" id="UP000830583"/>
    </source>
</evidence>